<proteinExistence type="predicted"/>
<dbReference type="KEGG" id="spaa:SPAPADRAFT_60373"/>
<feature type="coiled-coil region" evidence="1">
    <location>
        <begin position="188"/>
        <end position="240"/>
    </location>
</feature>
<evidence type="ECO:0000313" key="3">
    <source>
        <dbReference type="Proteomes" id="UP000000709"/>
    </source>
</evidence>
<protein>
    <submittedName>
        <fullName evidence="2">Uncharacterized protein</fullName>
    </submittedName>
</protein>
<organism evidence="3">
    <name type="scientific">Spathaspora passalidarum (strain NRRL Y-27907 / 11-Y1)</name>
    <dbReference type="NCBI Taxonomy" id="619300"/>
    <lineage>
        <taxon>Eukaryota</taxon>
        <taxon>Fungi</taxon>
        <taxon>Dikarya</taxon>
        <taxon>Ascomycota</taxon>
        <taxon>Saccharomycotina</taxon>
        <taxon>Pichiomycetes</taxon>
        <taxon>Debaryomycetaceae</taxon>
        <taxon>Spathaspora</taxon>
    </lineage>
</organism>
<name>G3AL13_SPAPN</name>
<keyword evidence="3" id="KW-1185">Reference proteome</keyword>
<dbReference type="InParanoid" id="G3AL13"/>
<feature type="coiled-coil region" evidence="1">
    <location>
        <begin position="100"/>
        <end position="127"/>
    </location>
</feature>
<accession>G3AL13</accession>
<dbReference type="GeneID" id="18873372"/>
<dbReference type="eggNOG" id="ENOG502S6M4">
    <property type="taxonomic scope" value="Eukaryota"/>
</dbReference>
<dbReference type="HOGENOM" id="CLU_1023659_0_0_1"/>
<keyword evidence="1" id="KW-0175">Coiled coil</keyword>
<sequence>MGIMTCNNELLSELELVTTELALSIKRELALETKLRGGNATTQDPSLAQLQKELLSNRKLIAELQEKLSKERRLRFISEEHALLSEHGQSPSPLKLNYENTELYKQLLIKNDEVKQLEDKIVEYEKGQKSDTDLLDKYNELLAENTDLKFHVIPNLQRQIEQRDDGNSSRVFNITGDQSFELSDEDELSTLRNQRDELRSTVNRLTRNNDVELRSAQEKIRSLEVQLRDMKRINDKLSIREDTKPATNGFIKNGGGKLSGLAIISPTQNLFD</sequence>
<evidence type="ECO:0000256" key="1">
    <source>
        <dbReference type="SAM" id="Coils"/>
    </source>
</evidence>
<dbReference type="EMBL" id="GL996501">
    <property type="protein sequence ID" value="EGW33055.1"/>
    <property type="molecule type" value="Genomic_DNA"/>
</dbReference>
<dbReference type="OrthoDB" id="3993678at2759"/>
<dbReference type="RefSeq" id="XP_007374570.1">
    <property type="nucleotide sequence ID" value="XM_007374508.1"/>
</dbReference>
<gene>
    <name evidence="2" type="ORF">SPAPADRAFT_60373</name>
</gene>
<evidence type="ECO:0000313" key="2">
    <source>
        <dbReference type="EMBL" id="EGW33055.1"/>
    </source>
</evidence>
<dbReference type="AlphaFoldDB" id="G3AL13"/>
<dbReference type="Proteomes" id="UP000000709">
    <property type="component" value="Unassembled WGS sequence"/>
</dbReference>
<reference evidence="2 3" key="1">
    <citation type="journal article" date="2011" name="Proc. Natl. Acad. Sci. U.S.A.">
        <title>Comparative genomics of xylose-fermenting fungi for enhanced biofuel production.</title>
        <authorList>
            <person name="Wohlbach D.J."/>
            <person name="Kuo A."/>
            <person name="Sato T.K."/>
            <person name="Potts K.M."/>
            <person name="Salamov A.A."/>
            <person name="LaButti K.M."/>
            <person name="Sun H."/>
            <person name="Clum A."/>
            <person name="Pangilinan J.L."/>
            <person name="Lindquist E.A."/>
            <person name="Lucas S."/>
            <person name="Lapidus A."/>
            <person name="Jin M."/>
            <person name="Gunawan C."/>
            <person name="Balan V."/>
            <person name="Dale B.E."/>
            <person name="Jeffries T.W."/>
            <person name="Zinkel R."/>
            <person name="Barry K.W."/>
            <person name="Grigoriev I.V."/>
            <person name="Gasch A.P."/>
        </authorList>
    </citation>
    <scope>NUCLEOTIDE SEQUENCE [LARGE SCALE GENOMIC DNA]</scope>
    <source>
        <strain evidence="3">NRRL Y-27907 / 11-Y1</strain>
    </source>
</reference>